<dbReference type="AlphaFoldDB" id="A0A9X2WNS0"/>
<keyword evidence="2" id="KW-1185">Reference proteome</keyword>
<comment type="caution">
    <text evidence="1">The sequence shown here is derived from an EMBL/GenBank/DDBJ whole genome shotgun (WGS) entry which is preliminary data.</text>
</comment>
<gene>
    <name evidence="1" type="ORF">NE535_13140</name>
</gene>
<reference evidence="1" key="1">
    <citation type="journal article" date="2023" name="Int. J. Syst. Evol. Microbiol.">
        <title>&lt;i&gt;Shewanella septentrionalis&lt;/i&gt; sp. nov. and &lt;i&gt;Shewanella holmiensis&lt;/i&gt; sp. nov., isolated from Baltic Sea water and sediments.</title>
        <authorList>
            <person name="Martin-Rodriguez A.J."/>
            <person name="Thorell K."/>
            <person name="Joffre E."/>
            <person name="Jensie-Markopoulos S."/>
            <person name="Moore E.R.B."/>
            <person name="Sjoling A."/>
        </authorList>
    </citation>
    <scope>NUCLEOTIDE SEQUENCE</scope>
    <source>
        <strain evidence="1">SP1S2-7</strain>
    </source>
</reference>
<proteinExistence type="predicted"/>
<dbReference type="RefSeq" id="WP_261299088.1">
    <property type="nucleotide sequence ID" value="NZ_JAMTCD010000017.1"/>
</dbReference>
<evidence type="ECO:0000313" key="2">
    <source>
        <dbReference type="Proteomes" id="UP001155546"/>
    </source>
</evidence>
<dbReference type="Proteomes" id="UP001155546">
    <property type="component" value="Unassembled WGS sequence"/>
</dbReference>
<accession>A0A9X2WNS0</accession>
<protein>
    <submittedName>
        <fullName evidence="1">Uncharacterized protein</fullName>
    </submittedName>
</protein>
<evidence type="ECO:0000313" key="1">
    <source>
        <dbReference type="EMBL" id="MCT7942733.1"/>
    </source>
</evidence>
<organism evidence="1 2">
    <name type="scientific">Shewanella holmiensis</name>
    <dbReference type="NCBI Taxonomy" id="2952222"/>
    <lineage>
        <taxon>Bacteria</taxon>
        <taxon>Pseudomonadati</taxon>
        <taxon>Pseudomonadota</taxon>
        <taxon>Gammaproteobacteria</taxon>
        <taxon>Alteromonadales</taxon>
        <taxon>Shewanellaceae</taxon>
        <taxon>Shewanella</taxon>
    </lineage>
</organism>
<dbReference type="EMBL" id="JAMTCD010000017">
    <property type="protein sequence ID" value="MCT7942733.1"/>
    <property type="molecule type" value="Genomic_DNA"/>
</dbReference>
<sequence>MSDQFETLFEPYLGLRLSAFDNAKLVVSVLAAHGQQFQAAEIILLTGDEARSVKHYGVKWLDYWIDCGKLNQYQVGLSLVDECNKKSLEMINEINVPVMSMQQVGFMCIESAHFDHC</sequence>
<name>A0A9X2WNS0_9GAMM</name>